<keyword evidence="2 6" id="KW-0812">Transmembrane</keyword>
<keyword evidence="9" id="KW-1185">Reference proteome</keyword>
<evidence type="ECO:0000256" key="3">
    <source>
        <dbReference type="ARBA" id="ARBA00022989"/>
    </source>
</evidence>
<dbReference type="Proteomes" id="UP001196413">
    <property type="component" value="Unassembled WGS sequence"/>
</dbReference>
<dbReference type="GO" id="GO:0016020">
    <property type="term" value="C:membrane"/>
    <property type="evidence" value="ECO:0007669"/>
    <property type="project" value="UniProtKB-SubCell"/>
</dbReference>
<protein>
    <recommendedName>
        <fullName evidence="7">RDD domain-containing protein</fullName>
    </recommendedName>
</protein>
<keyword evidence="4 6" id="KW-0472">Membrane</keyword>
<evidence type="ECO:0000256" key="6">
    <source>
        <dbReference type="SAM" id="Phobius"/>
    </source>
</evidence>
<feature type="region of interest" description="Disordered" evidence="5">
    <location>
        <begin position="1"/>
        <end position="24"/>
    </location>
</feature>
<dbReference type="Pfam" id="PF06271">
    <property type="entry name" value="RDD"/>
    <property type="match status" value="1"/>
</dbReference>
<sequence>MSSSSSQRVEEPPAGREGQAQNSSVRVADYCEDLRRWMLNVQWWQAFQYNMAVAAYQNHQALLQSDATDTSLRRRHVPNFDASDANNLGPAPDQVEERPPTFPVPPSAQEAFIVQNPNGTDGLAAQFVVASYTRRFMAEVIDFVFAFLIKLVLIYYLVEMEFVDLNRFDKLLGNEADLQMLVDVTQELFPLELLGKMTCSLIEALCLSQSIFPRFCGQTPGKYFMGVRVIECESVSHVAGAAPNVVRVSGSVVIPFRAAMLRSMLKNILINSLVPFSTVAFAFNYNRAIYDIIAKTIVIVE</sequence>
<feature type="domain" description="RDD" evidence="7">
    <location>
        <begin position="129"/>
        <end position="295"/>
    </location>
</feature>
<proteinExistence type="predicted"/>
<dbReference type="InterPro" id="IPR010432">
    <property type="entry name" value="RDD"/>
</dbReference>
<feature type="region of interest" description="Disordered" evidence="5">
    <location>
        <begin position="79"/>
        <end position="102"/>
    </location>
</feature>
<evidence type="ECO:0000256" key="1">
    <source>
        <dbReference type="ARBA" id="ARBA00004141"/>
    </source>
</evidence>
<dbReference type="AlphaFoldDB" id="A0AAD5QEM0"/>
<dbReference type="PANTHER" id="PTHR13659:SF5">
    <property type="entry name" value="PROTEIN FAM8A1"/>
    <property type="match status" value="1"/>
</dbReference>
<dbReference type="InterPro" id="IPR039871">
    <property type="entry name" value="FAM8A1"/>
</dbReference>
<dbReference type="EMBL" id="JAHQIW010000501">
    <property type="protein sequence ID" value="KAJ1348417.1"/>
    <property type="molecule type" value="Genomic_DNA"/>
</dbReference>
<comment type="subcellular location">
    <subcellularLocation>
        <location evidence="1">Membrane</location>
        <topology evidence="1">Multi-pass membrane protein</topology>
    </subcellularLocation>
</comment>
<accession>A0AAD5QEM0</accession>
<organism evidence="8 9">
    <name type="scientific">Parelaphostrongylus tenuis</name>
    <name type="common">Meningeal worm</name>
    <dbReference type="NCBI Taxonomy" id="148309"/>
    <lineage>
        <taxon>Eukaryota</taxon>
        <taxon>Metazoa</taxon>
        <taxon>Ecdysozoa</taxon>
        <taxon>Nematoda</taxon>
        <taxon>Chromadorea</taxon>
        <taxon>Rhabditida</taxon>
        <taxon>Rhabditina</taxon>
        <taxon>Rhabditomorpha</taxon>
        <taxon>Strongyloidea</taxon>
        <taxon>Metastrongylidae</taxon>
        <taxon>Parelaphostrongylus</taxon>
    </lineage>
</organism>
<dbReference type="PANTHER" id="PTHR13659">
    <property type="entry name" value="AUTOSOMAL HIGHLY CONSERVED PROTEIN"/>
    <property type="match status" value="1"/>
</dbReference>
<evidence type="ECO:0000256" key="2">
    <source>
        <dbReference type="ARBA" id="ARBA00022692"/>
    </source>
</evidence>
<feature type="transmembrane region" description="Helical" evidence="6">
    <location>
        <begin position="140"/>
        <end position="158"/>
    </location>
</feature>
<reference evidence="8" key="1">
    <citation type="submission" date="2021-06" db="EMBL/GenBank/DDBJ databases">
        <title>Parelaphostrongylus tenuis whole genome reference sequence.</title>
        <authorList>
            <person name="Garwood T.J."/>
            <person name="Larsen P.A."/>
            <person name="Fountain-Jones N.M."/>
            <person name="Garbe J.R."/>
            <person name="Macchietto M.G."/>
            <person name="Kania S.A."/>
            <person name="Gerhold R.W."/>
            <person name="Richards J.E."/>
            <person name="Wolf T.M."/>
        </authorList>
    </citation>
    <scope>NUCLEOTIDE SEQUENCE</scope>
    <source>
        <strain evidence="8">MNPRO001-30</strain>
        <tissue evidence="8">Meninges</tissue>
    </source>
</reference>
<evidence type="ECO:0000256" key="5">
    <source>
        <dbReference type="SAM" id="MobiDB-lite"/>
    </source>
</evidence>
<evidence type="ECO:0000313" key="9">
    <source>
        <dbReference type="Proteomes" id="UP001196413"/>
    </source>
</evidence>
<comment type="caution">
    <text evidence="8">The sequence shown here is derived from an EMBL/GenBank/DDBJ whole genome shotgun (WGS) entry which is preliminary data.</text>
</comment>
<evidence type="ECO:0000256" key="4">
    <source>
        <dbReference type="ARBA" id="ARBA00023136"/>
    </source>
</evidence>
<evidence type="ECO:0000259" key="7">
    <source>
        <dbReference type="Pfam" id="PF06271"/>
    </source>
</evidence>
<evidence type="ECO:0000313" key="8">
    <source>
        <dbReference type="EMBL" id="KAJ1348417.1"/>
    </source>
</evidence>
<gene>
    <name evidence="8" type="ORF">KIN20_003713</name>
</gene>
<keyword evidence="3 6" id="KW-1133">Transmembrane helix</keyword>
<name>A0AAD5QEM0_PARTN</name>